<dbReference type="EC" id="3.1.3.16" evidence="2"/>
<dbReference type="SMART" id="SM00195">
    <property type="entry name" value="DSPc"/>
    <property type="match status" value="1"/>
</dbReference>
<dbReference type="InterPro" id="IPR029021">
    <property type="entry name" value="Prot-tyrosine_phosphatase-like"/>
</dbReference>
<comment type="catalytic activity">
    <reaction evidence="5">
        <text>O-phospho-L-seryl-[protein] + H2O = L-seryl-[protein] + phosphate</text>
        <dbReference type="Rhea" id="RHEA:20629"/>
        <dbReference type="Rhea" id="RHEA-COMP:9863"/>
        <dbReference type="Rhea" id="RHEA-COMP:11604"/>
        <dbReference type="ChEBI" id="CHEBI:15377"/>
        <dbReference type="ChEBI" id="CHEBI:29999"/>
        <dbReference type="ChEBI" id="CHEBI:43474"/>
        <dbReference type="ChEBI" id="CHEBI:83421"/>
        <dbReference type="EC" id="3.1.3.16"/>
    </reaction>
</comment>
<dbReference type="InterPro" id="IPR016130">
    <property type="entry name" value="Tyr_Pase_AS"/>
</dbReference>
<proteinExistence type="inferred from homology"/>
<comment type="similarity">
    <text evidence="1">Belongs to the protein-tyrosine phosphatase family. Non-receptor class dual specificity subfamily.</text>
</comment>
<evidence type="ECO:0000313" key="9">
    <source>
        <dbReference type="EMBL" id="EKC33721.1"/>
    </source>
</evidence>
<dbReference type="Gene3D" id="3.90.190.10">
    <property type="entry name" value="Protein tyrosine phosphatase superfamily"/>
    <property type="match status" value="2"/>
</dbReference>
<dbReference type="PROSITE" id="PS00383">
    <property type="entry name" value="TYR_PHOSPHATASE_1"/>
    <property type="match status" value="1"/>
</dbReference>
<dbReference type="HOGENOM" id="CLU_722101_0_0_1"/>
<keyword evidence="4" id="KW-0904">Protein phosphatase</keyword>
<dbReference type="PROSITE" id="PS50056">
    <property type="entry name" value="TYR_PHOSPHATASE_2"/>
    <property type="match status" value="1"/>
</dbReference>
<dbReference type="InterPro" id="IPR000340">
    <property type="entry name" value="Dual-sp_phosphatase_cat-dom"/>
</dbReference>
<evidence type="ECO:0000259" key="7">
    <source>
        <dbReference type="PROSITE" id="PS50054"/>
    </source>
</evidence>
<dbReference type="PANTHER" id="PTHR45682:SF1">
    <property type="entry name" value="DUAL SPECIFICITY PROTEIN PHOSPHATASE 3"/>
    <property type="match status" value="1"/>
</dbReference>
<gene>
    <name evidence="9" type="ORF">CGI_10020751</name>
</gene>
<dbReference type="AlphaFoldDB" id="K1RHP7"/>
<dbReference type="GO" id="GO:0043409">
    <property type="term" value="P:negative regulation of MAPK cascade"/>
    <property type="evidence" value="ECO:0007669"/>
    <property type="project" value="TreeGrafter"/>
</dbReference>
<evidence type="ECO:0000256" key="1">
    <source>
        <dbReference type="ARBA" id="ARBA00008601"/>
    </source>
</evidence>
<evidence type="ECO:0000259" key="8">
    <source>
        <dbReference type="PROSITE" id="PS50056"/>
    </source>
</evidence>
<evidence type="ECO:0000256" key="5">
    <source>
        <dbReference type="ARBA" id="ARBA00047761"/>
    </source>
</evidence>
<comment type="catalytic activity">
    <reaction evidence="6">
        <text>O-phospho-L-threonyl-[protein] + H2O = L-threonyl-[protein] + phosphate</text>
        <dbReference type="Rhea" id="RHEA:47004"/>
        <dbReference type="Rhea" id="RHEA-COMP:11060"/>
        <dbReference type="Rhea" id="RHEA-COMP:11605"/>
        <dbReference type="ChEBI" id="CHEBI:15377"/>
        <dbReference type="ChEBI" id="CHEBI:30013"/>
        <dbReference type="ChEBI" id="CHEBI:43474"/>
        <dbReference type="ChEBI" id="CHEBI:61977"/>
        <dbReference type="EC" id="3.1.3.16"/>
    </reaction>
</comment>
<evidence type="ECO:0000256" key="6">
    <source>
        <dbReference type="ARBA" id="ARBA00048336"/>
    </source>
</evidence>
<dbReference type="GO" id="GO:0033549">
    <property type="term" value="F:MAP kinase phosphatase activity"/>
    <property type="evidence" value="ECO:0007669"/>
    <property type="project" value="TreeGrafter"/>
</dbReference>
<dbReference type="SUPFAM" id="SSF52799">
    <property type="entry name" value="(Phosphotyrosine protein) phosphatases II"/>
    <property type="match status" value="2"/>
</dbReference>
<feature type="domain" description="Tyrosine-protein phosphatase" evidence="7">
    <location>
        <begin position="124"/>
        <end position="273"/>
    </location>
</feature>
<evidence type="ECO:0000256" key="4">
    <source>
        <dbReference type="ARBA" id="ARBA00022912"/>
    </source>
</evidence>
<dbReference type="PRINTS" id="PR01909">
    <property type="entry name" value="ADSPHPHTASEA"/>
</dbReference>
<sequence>MEGYFSLLVVSFSLLHVNVFCQTTPCDKNGSNRTCILAAGFDDYQVATCSSNSDLLQNGFRCEDSCTDTCWHLCMVEKFGQINGSVSNDMAKSKQSKSVTCTPEELDDIITAPSGGLQMLPSNAYDEVYPMIYVGEESIGKSRVGLRDLGITHVVNTAMGKGQFYVNTNHVMFQKVGIKFYGFEAMDMLNFQLTPFFEKSADFIEHALKEEGKVMVHCKVGASRSATIVIAFLMIKRHMTVQEAVRMVRSKREIAPNEDDMAKSKQLKSVTCTPEELDDIITAPSGGFQMLPSNAYDEGYPGIYVGEESIGKSRVGLRDLGITYVVNTAMGKGQFYVNTNHVMFQKVGIKFYGFEAMDMLNFQLTPFFEKSADFIEHALKEEG</sequence>
<evidence type="ECO:0000256" key="3">
    <source>
        <dbReference type="ARBA" id="ARBA00022801"/>
    </source>
</evidence>
<dbReference type="EMBL" id="JH819141">
    <property type="protein sequence ID" value="EKC33721.1"/>
    <property type="molecule type" value="Genomic_DNA"/>
</dbReference>
<dbReference type="PROSITE" id="PS50054">
    <property type="entry name" value="TYR_PHOSPHATASE_DUAL"/>
    <property type="match status" value="1"/>
</dbReference>
<organism evidence="9">
    <name type="scientific">Magallana gigas</name>
    <name type="common">Pacific oyster</name>
    <name type="synonym">Crassostrea gigas</name>
    <dbReference type="NCBI Taxonomy" id="29159"/>
    <lineage>
        <taxon>Eukaryota</taxon>
        <taxon>Metazoa</taxon>
        <taxon>Spiralia</taxon>
        <taxon>Lophotrochozoa</taxon>
        <taxon>Mollusca</taxon>
        <taxon>Bivalvia</taxon>
        <taxon>Autobranchia</taxon>
        <taxon>Pteriomorphia</taxon>
        <taxon>Ostreida</taxon>
        <taxon>Ostreoidea</taxon>
        <taxon>Ostreidae</taxon>
        <taxon>Magallana</taxon>
    </lineage>
</organism>
<dbReference type="InterPro" id="IPR020422">
    <property type="entry name" value="TYR_PHOSPHATASE_DUAL_dom"/>
</dbReference>
<dbReference type="InParanoid" id="K1RHP7"/>
<name>K1RHP7_MAGGI</name>
<feature type="domain" description="Tyrosine specific protein phosphatases" evidence="8">
    <location>
        <begin position="194"/>
        <end position="252"/>
    </location>
</feature>
<dbReference type="GO" id="GO:0008138">
    <property type="term" value="F:protein tyrosine/serine/threonine phosphatase activity"/>
    <property type="evidence" value="ECO:0007669"/>
    <property type="project" value="InterPro"/>
</dbReference>
<evidence type="ECO:0000256" key="2">
    <source>
        <dbReference type="ARBA" id="ARBA00013081"/>
    </source>
</evidence>
<dbReference type="InterPro" id="IPR000387">
    <property type="entry name" value="Tyr_Pase_dom"/>
</dbReference>
<dbReference type="PRINTS" id="PR01908">
    <property type="entry name" value="ADSPHPHTASE"/>
</dbReference>
<accession>K1RHP7</accession>
<keyword evidence="3" id="KW-0378">Hydrolase</keyword>
<protein>
    <recommendedName>
        <fullName evidence="2">protein-serine/threonine phosphatase</fullName>
        <ecNumber evidence="2">3.1.3.16</ecNumber>
    </recommendedName>
</protein>
<dbReference type="GO" id="GO:0004722">
    <property type="term" value="F:protein serine/threonine phosphatase activity"/>
    <property type="evidence" value="ECO:0007669"/>
    <property type="project" value="UniProtKB-EC"/>
</dbReference>
<dbReference type="Pfam" id="PF00782">
    <property type="entry name" value="DSPc"/>
    <property type="match status" value="1"/>
</dbReference>
<dbReference type="InterPro" id="IPR020405">
    <property type="entry name" value="Atypical_DUSP_subfamA"/>
</dbReference>
<dbReference type="PANTHER" id="PTHR45682">
    <property type="entry name" value="AGAP008228-PA"/>
    <property type="match status" value="1"/>
</dbReference>
<dbReference type="GO" id="GO:0005737">
    <property type="term" value="C:cytoplasm"/>
    <property type="evidence" value="ECO:0007669"/>
    <property type="project" value="TreeGrafter"/>
</dbReference>
<reference evidence="9" key="1">
    <citation type="journal article" date="2012" name="Nature">
        <title>The oyster genome reveals stress adaptation and complexity of shell formation.</title>
        <authorList>
            <person name="Zhang G."/>
            <person name="Fang X."/>
            <person name="Guo X."/>
            <person name="Li L."/>
            <person name="Luo R."/>
            <person name="Xu F."/>
            <person name="Yang P."/>
            <person name="Zhang L."/>
            <person name="Wang X."/>
            <person name="Qi H."/>
            <person name="Xiong Z."/>
            <person name="Que H."/>
            <person name="Xie Y."/>
            <person name="Holland P.W."/>
            <person name="Paps J."/>
            <person name="Zhu Y."/>
            <person name="Wu F."/>
            <person name="Chen Y."/>
            <person name="Wang J."/>
            <person name="Peng C."/>
            <person name="Meng J."/>
            <person name="Yang L."/>
            <person name="Liu J."/>
            <person name="Wen B."/>
            <person name="Zhang N."/>
            <person name="Huang Z."/>
            <person name="Zhu Q."/>
            <person name="Feng Y."/>
            <person name="Mount A."/>
            <person name="Hedgecock D."/>
            <person name="Xu Z."/>
            <person name="Liu Y."/>
            <person name="Domazet-Loso T."/>
            <person name="Du Y."/>
            <person name="Sun X."/>
            <person name="Zhang S."/>
            <person name="Liu B."/>
            <person name="Cheng P."/>
            <person name="Jiang X."/>
            <person name="Li J."/>
            <person name="Fan D."/>
            <person name="Wang W."/>
            <person name="Fu W."/>
            <person name="Wang T."/>
            <person name="Wang B."/>
            <person name="Zhang J."/>
            <person name="Peng Z."/>
            <person name="Li Y."/>
            <person name="Li N."/>
            <person name="Wang J."/>
            <person name="Chen M."/>
            <person name="He Y."/>
            <person name="Tan F."/>
            <person name="Song X."/>
            <person name="Zheng Q."/>
            <person name="Huang R."/>
            <person name="Yang H."/>
            <person name="Du X."/>
            <person name="Chen L."/>
            <person name="Yang M."/>
            <person name="Gaffney P.M."/>
            <person name="Wang S."/>
            <person name="Luo L."/>
            <person name="She Z."/>
            <person name="Ming Y."/>
            <person name="Huang W."/>
            <person name="Zhang S."/>
            <person name="Huang B."/>
            <person name="Zhang Y."/>
            <person name="Qu T."/>
            <person name="Ni P."/>
            <person name="Miao G."/>
            <person name="Wang J."/>
            <person name="Wang Q."/>
            <person name="Steinberg C.E."/>
            <person name="Wang H."/>
            <person name="Li N."/>
            <person name="Qian L."/>
            <person name="Zhang G."/>
            <person name="Li Y."/>
            <person name="Yang H."/>
            <person name="Liu X."/>
            <person name="Wang J."/>
            <person name="Yin Y."/>
            <person name="Wang J."/>
        </authorList>
    </citation>
    <scope>NUCLEOTIDE SEQUENCE [LARGE SCALE GENOMIC DNA]</scope>
    <source>
        <strain evidence="9">05x7-T-G4-1.051#20</strain>
    </source>
</reference>